<dbReference type="EMBL" id="CP017480">
    <property type="protein sequence ID" value="APG03794.1"/>
    <property type="molecule type" value="Genomic_DNA"/>
</dbReference>
<organism evidence="2 3">
    <name type="scientific">Luteibacter rhizovicinus DSM 16549</name>
    <dbReference type="NCBI Taxonomy" id="1440763"/>
    <lineage>
        <taxon>Bacteria</taxon>
        <taxon>Pseudomonadati</taxon>
        <taxon>Pseudomonadota</taxon>
        <taxon>Gammaproteobacteria</taxon>
        <taxon>Lysobacterales</taxon>
        <taxon>Rhodanobacteraceae</taxon>
        <taxon>Luteibacter</taxon>
    </lineage>
</organism>
<dbReference type="STRING" id="1440763.BJI69_07640"/>
<dbReference type="KEGG" id="lrz:BJI69_07640"/>
<proteinExistence type="predicted"/>
<feature type="signal peptide" evidence="1">
    <location>
        <begin position="1"/>
        <end position="22"/>
    </location>
</feature>
<evidence type="ECO:0000313" key="3">
    <source>
        <dbReference type="Proteomes" id="UP000182987"/>
    </source>
</evidence>
<protein>
    <submittedName>
        <fullName evidence="2">Uncharacterized protein</fullName>
    </submittedName>
</protein>
<reference evidence="3" key="1">
    <citation type="submission" date="2016-09" db="EMBL/GenBank/DDBJ databases">
        <authorList>
            <person name="Lysoe E."/>
        </authorList>
    </citation>
    <scope>NUCLEOTIDE SEQUENCE [LARGE SCALE GENOMIC DNA]</scope>
    <source>
        <strain evidence="3">LJ96T</strain>
    </source>
</reference>
<dbReference type="AlphaFoldDB" id="A0A1L3ES02"/>
<name>A0A1L3ES02_9GAMM</name>
<dbReference type="OrthoDB" id="5957285at2"/>
<gene>
    <name evidence="2" type="ORF">BJI69_07640</name>
</gene>
<keyword evidence="1" id="KW-0732">Signal</keyword>
<accession>A0A1L3ES02</accession>
<sequence length="189" mass="20699">MRNTLASIGLALSLAFSAMTTAQTLPPTGGLPPWHFGMTPQEVTSQLDAGPYKSFTNGDIETYNGTFDGRKENVQFFFKDGKLVRIGVYLYEGEDIKDAGKVWANTYRALKSKYGAIELPDVVFDPPTALPEPDLVGAVAQGNVAVTGKSQMAPFNQPPDAFVFASFRRDNPVGHVTYYVTVMYDPPHR</sequence>
<feature type="chain" id="PRO_5009853190" evidence="1">
    <location>
        <begin position="23"/>
        <end position="189"/>
    </location>
</feature>
<evidence type="ECO:0000313" key="2">
    <source>
        <dbReference type="EMBL" id="APG03794.1"/>
    </source>
</evidence>
<dbReference type="RefSeq" id="WP_046980562.1">
    <property type="nucleotide sequence ID" value="NZ_CP017480.1"/>
</dbReference>
<evidence type="ECO:0000256" key="1">
    <source>
        <dbReference type="SAM" id="SignalP"/>
    </source>
</evidence>
<keyword evidence="3" id="KW-1185">Reference proteome</keyword>
<dbReference type="Proteomes" id="UP000182987">
    <property type="component" value="Chromosome"/>
</dbReference>